<keyword evidence="2" id="KW-1185">Reference proteome</keyword>
<accession>A0A0S4J8U6</accession>
<dbReference type="Proteomes" id="UP000051952">
    <property type="component" value="Unassembled WGS sequence"/>
</dbReference>
<dbReference type="AlphaFoldDB" id="A0A0S4J8U6"/>
<evidence type="ECO:0000313" key="1">
    <source>
        <dbReference type="EMBL" id="CUG87913.1"/>
    </source>
</evidence>
<proteinExistence type="predicted"/>
<protein>
    <submittedName>
        <fullName evidence="1">Uncharacterized protein</fullName>
    </submittedName>
</protein>
<reference evidence="2" key="1">
    <citation type="submission" date="2015-09" db="EMBL/GenBank/DDBJ databases">
        <authorList>
            <consortium name="Pathogen Informatics"/>
        </authorList>
    </citation>
    <scope>NUCLEOTIDE SEQUENCE [LARGE SCALE GENOMIC DNA]</scope>
    <source>
        <strain evidence="2">Lake Konstanz</strain>
    </source>
</reference>
<dbReference type="EMBL" id="CYKH01001598">
    <property type="protein sequence ID" value="CUG87913.1"/>
    <property type="molecule type" value="Genomic_DNA"/>
</dbReference>
<dbReference type="VEuPathDB" id="TriTrypDB:BSAL_12655"/>
<name>A0A0S4J8U6_BODSA</name>
<evidence type="ECO:0000313" key="2">
    <source>
        <dbReference type="Proteomes" id="UP000051952"/>
    </source>
</evidence>
<sequence>MNQDSRLCSSLKNDLHRTKCDVVVSRLLRDEVFALERLANPTSEINEMCENTSSVAAEVLLLQEKIELERLLLRDLESER</sequence>
<organism evidence="1 2">
    <name type="scientific">Bodo saltans</name>
    <name type="common">Flagellated protozoan</name>
    <dbReference type="NCBI Taxonomy" id="75058"/>
    <lineage>
        <taxon>Eukaryota</taxon>
        <taxon>Discoba</taxon>
        <taxon>Euglenozoa</taxon>
        <taxon>Kinetoplastea</taxon>
        <taxon>Metakinetoplastina</taxon>
        <taxon>Eubodonida</taxon>
        <taxon>Bodonidae</taxon>
        <taxon>Bodo</taxon>
    </lineage>
</organism>
<gene>
    <name evidence="1" type="ORF">BSAL_12655</name>
</gene>